<dbReference type="RefSeq" id="WP_203659759.1">
    <property type="nucleotide sequence ID" value="NZ_BAAAZM010000007.1"/>
</dbReference>
<evidence type="ECO:0000313" key="1">
    <source>
        <dbReference type="EMBL" id="GID13079.1"/>
    </source>
</evidence>
<evidence type="ECO:0000313" key="2">
    <source>
        <dbReference type="Proteomes" id="UP000612808"/>
    </source>
</evidence>
<accession>A0A8J3NEX1</accession>
<keyword evidence="2" id="KW-1185">Reference proteome</keyword>
<name>A0A8J3NEX1_9ACTN</name>
<protein>
    <submittedName>
        <fullName evidence="1">Putative regulatory protein</fullName>
    </submittedName>
</protein>
<organism evidence="1 2">
    <name type="scientific">Actinocatenispora rupis</name>
    <dbReference type="NCBI Taxonomy" id="519421"/>
    <lineage>
        <taxon>Bacteria</taxon>
        <taxon>Bacillati</taxon>
        <taxon>Actinomycetota</taxon>
        <taxon>Actinomycetes</taxon>
        <taxon>Micromonosporales</taxon>
        <taxon>Micromonosporaceae</taxon>
        <taxon>Actinocatenispora</taxon>
    </lineage>
</organism>
<dbReference type="Proteomes" id="UP000612808">
    <property type="component" value="Unassembled WGS sequence"/>
</dbReference>
<dbReference type="AlphaFoldDB" id="A0A8J3NEX1"/>
<gene>
    <name evidence="1" type="ORF">Aru02nite_39680</name>
</gene>
<reference evidence="1" key="1">
    <citation type="submission" date="2021-01" db="EMBL/GenBank/DDBJ databases">
        <title>Whole genome shotgun sequence of Actinocatenispora rupis NBRC 107355.</title>
        <authorList>
            <person name="Komaki H."/>
            <person name="Tamura T."/>
        </authorList>
    </citation>
    <scope>NUCLEOTIDE SEQUENCE</scope>
    <source>
        <strain evidence="1">NBRC 107355</strain>
    </source>
</reference>
<sequence length="105" mass="11564">MRLLLNTANVQYQVSRNVQEKLDGDKRQKRNRDNLPMWSIQLIALDSSGAEVINVTVAAIEKPAVSIGQFVTPVELEALPWNTNGKHGVAFRATELKKLAAPKAA</sequence>
<dbReference type="EMBL" id="BOMB01000022">
    <property type="protein sequence ID" value="GID13079.1"/>
    <property type="molecule type" value="Genomic_DNA"/>
</dbReference>
<proteinExistence type="predicted"/>
<comment type="caution">
    <text evidence="1">The sequence shown here is derived from an EMBL/GenBank/DDBJ whole genome shotgun (WGS) entry which is preliminary data.</text>
</comment>